<feature type="transmembrane region" description="Helical" evidence="10">
    <location>
        <begin position="82"/>
        <end position="103"/>
    </location>
</feature>
<evidence type="ECO:0000256" key="5">
    <source>
        <dbReference type="ARBA" id="ARBA00023040"/>
    </source>
</evidence>
<dbReference type="GO" id="GO:0004983">
    <property type="term" value="F:neuropeptide Y receptor activity"/>
    <property type="evidence" value="ECO:0007669"/>
    <property type="project" value="InterPro"/>
</dbReference>
<dbReference type="PANTHER" id="PTHR45695:SF20">
    <property type="entry name" value="PYROGLUTAMYLATED RFAMIDE PEPTIDE RECEPTOR"/>
    <property type="match status" value="1"/>
</dbReference>
<keyword evidence="6 10" id="KW-0472">Membrane</keyword>
<dbReference type="PRINTS" id="PR00237">
    <property type="entry name" value="GPCRRHODOPSN"/>
</dbReference>
<dbReference type="Gene3D" id="1.20.1070.10">
    <property type="entry name" value="Rhodopsin 7-helix transmembrane proteins"/>
    <property type="match status" value="1"/>
</dbReference>
<dbReference type="InterPro" id="IPR017452">
    <property type="entry name" value="GPCR_Rhodpsn_7TM"/>
</dbReference>
<dbReference type="PROSITE" id="PS00237">
    <property type="entry name" value="G_PROTEIN_RECEP_F1_1"/>
    <property type="match status" value="1"/>
</dbReference>
<keyword evidence="3 9" id="KW-0812">Transmembrane</keyword>
<evidence type="ECO:0000256" key="4">
    <source>
        <dbReference type="ARBA" id="ARBA00022989"/>
    </source>
</evidence>
<feature type="transmembrane region" description="Helical" evidence="10">
    <location>
        <begin position="162"/>
        <end position="181"/>
    </location>
</feature>
<dbReference type="Proteomes" id="UP000234681">
    <property type="component" value="Chromosome 2"/>
</dbReference>
<evidence type="ECO:0000313" key="12">
    <source>
        <dbReference type="EMBL" id="EDM01274.1"/>
    </source>
</evidence>
<reference evidence="13" key="1">
    <citation type="submission" date="2005-09" db="EMBL/GenBank/DDBJ databases">
        <authorList>
            <person name="Mural R.J."/>
            <person name="Li P.W."/>
            <person name="Adams M.D."/>
            <person name="Amanatides P.G."/>
            <person name="Baden-Tillson H."/>
            <person name="Barnstead M."/>
            <person name="Chin S.H."/>
            <person name="Dew I."/>
            <person name="Evans C.A."/>
            <person name="Ferriera S."/>
            <person name="Flanigan M."/>
            <person name="Fosler C."/>
            <person name="Glodek A."/>
            <person name="Gu Z."/>
            <person name="Holt R.A."/>
            <person name="Jennings D."/>
            <person name="Kraft C.L."/>
            <person name="Lu F."/>
            <person name="Nguyen T."/>
            <person name="Nusskern D.R."/>
            <person name="Pfannkoch C.M."/>
            <person name="Sitter C."/>
            <person name="Sutton G.G."/>
            <person name="Venter J.C."/>
            <person name="Wang Z."/>
            <person name="Woodage T."/>
            <person name="Zheng X.H."/>
            <person name="Zhong F."/>
        </authorList>
    </citation>
    <scope>NUCLEOTIDE SEQUENCE [LARGE SCALE GENOMIC DNA]</scope>
    <source>
        <strain>BN</strain>
        <strain evidence="13">Sprague-Dawley</strain>
    </source>
</reference>
<proteinExistence type="inferred from homology"/>
<keyword evidence="5 9" id="KW-0297">G-protein coupled receptor</keyword>
<keyword evidence="7 9" id="KW-0675">Receptor</keyword>
<feature type="transmembrane region" description="Helical" evidence="10">
    <location>
        <begin position="46"/>
        <end position="70"/>
    </location>
</feature>
<evidence type="ECO:0000256" key="2">
    <source>
        <dbReference type="ARBA" id="ARBA00010663"/>
    </source>
</evidence>
<dbReference type="SUPFAM" id="SSF81321">
    <property type="entry name" value="Family A G protein-coupled receptor-like"/>
    <property type="match status" value="1"/>
</dbReference>
<evidence type="ECO:0000256" key="1">
    <source>
        <dbReference type="ARBA" id="ARBA00004141"/>
    </source>
</evidence>
<dbReference type="AlphaFoldDB" id="A6IHX6"/>
<name>A6IHX6_RAT</name>
<gene>
    <name evidence="12" type="primary">Gpr103</name>
    <name evidence="12" type="ORF">rCG_41350</name>
</gene>
<feature type="transmembrane region" description="Helical" evidence="10">
    <location>
        <begin position="123"/>
        <end position="141"/>
    </location>
</feature>
<sequence>MQALNITAEQFSRLLSAHNLTREQFIHRYGLRPLVYTPELPARAKVAFALAGALIFALALFGNSLVIYVVTRSKAMRTVTNIFICSLALSDLLIAFFCIPVTMLQNISDKWLGGAFICKMVPFVQSTAVVTEILTMTCIAVERHQGLVHPFKMKWQYTTRRAFTILGVVWLAAIIVGSPMWHVQRLEVHRAEWLLILLRYSPHPSSVPITPLKIISASLHHLSPFTGKLSNEIKYFPPF</sequence>
<dbReference type="PANTHER" id="PTHR45695">
    <property type="entry name" value="LEUCOKININ RECEPTOR-RELATED"/>
    <property type="match status" value="1"/>
</dbReference>
<dbReference type="EMBL" id="CH473961">
    <property type="protein sequence ID" value="EDM01274.1"/>
    <property type="molecule type" value="Genomic_DNA"/>
</dbReference>
<accession>A6IHX6</accession>
<dbReference type="GO" id="GO:0016020">
    <property type="term" value="C:membrane"/>
    <property type="evidence" value="ECO:0007669"/>
    <property type="project" value="UniProtKB-SubCell"/>
</dbReference>
<evidence type="ECO:0000256" key="10">
    <source>
        <dbReference type="SAM" id="Phobius"/>
    </source>
</evidence>
<keyword evidence="8 9" id="KW-0807">Transducer</keyword>
<evidence type="ECO:0000256" key="7">
    <source>
        <dbReference type="ARBA" id="ARBA00023170"/>
    </source>
</evidence>
<dbReference type="InterPro" id="IPR000611">
    <property type="entry name" value="NPY_rcpt"/>
</dbReference>
<evidence type="ECO:0000256" key="8">
    <source>
        <dbReference type="ARBA" id="ARBA00023224"/>
    </source>
</evidence>
<evidence type="ECO:0000256" key="9">
    <source>
        <dbReference type="RuleBase" id="RU000688"/>
    </source>
</evidence>
<comment type="subcellular location">
    <subcellularLocation>
        <location evidence="1">Membrane</location>
        <topology evidence="1">Multi-pass membrane protein</topology>
    </subcellularLocation>
</comment>
<evidence type="ECO:0000313" key="13">
    <source>
        <dbReference type="Proteomes" id="UP000234681"/>
    </source>
</evidence>
<keyword evidence="4 10" id="KW-1133">Transmembrane helix</keyword>
<feature type="domain" description="G-protein coupled receptors family 1 profile" evidence="11">
    <location>
        <begin position="62"/>
        <end position="179"/>
    </location>
</feature>
<evidence type="ECO:0000256" key="3">
    <source>
        <dbReference type="ARBA" id="ARBA00022692"/>
    </source>
</evidence>
<organism evidence="12 13">
    <name type="scientific">Rattus norvegicus</name>
    <name type="common">Rat</name>
    <dbReference type="NCBI Taxonomy" id="10116"/>
    <lineage>
        <taxon>Eukaryota</taxon>
        <taxon>Metazoa</taxon>
        <taxon>Chordata</taxon>
        <taxon>Craniata</taxon>
        <taxon>Vertebrata</taxon>
        <taxon>Euteleostomi</taxon>
        <taxon>Mammalia</taxon>
        <taxon>Eutheria</taxon>
        <taxon>Euarchontoglires</taxon>
        <taxon>Glires</taxon>
        <taxon>Rodentia</taxon>
        <taxon>Myomorpha</taxon>
        <taxon>Muroidea</taxon>
        <taxon>Muridae</taxon>
        <taxon>Murinae</taxon>
        <taxon>Rattus</taxon>
    </lineage>
</organism>
<evidence type="ECO:0000259" key="11">
    <source>
        <dbReference type="PROSITE" id="PS50262"/>
    </source>
</evidence>
<evidence type="ECO:0000256" key="6">
    <source>
        <dbReference type="ARBA" id="ARBA00023136"/>
    </source>
</evidence>
<dbReference type="Pfam" id="PF00001">
    <property type="entry name" value="7tm_1"/>
    <property type="match status" value="1"/>
</dbReference>
<dbReference type="InterPro" id="IPR000276">
    <property type="entry name" value="GPCR_Rhodpsn"/>
</dbReference>
<dbReference type="PRINTS" id="PR01012">
    <property type="entry name" value="NRPEPTIDEYR"/>
</dbReference>
<dbReference type="PROSITE" id="PS50262">
    <property type="entry name" value="G_PROTEIN_RECEP_F1_2"/>
    <property type="match status" value="1"/>
</dbReference>
<comment type="similarity">
    <text evidence="2 9">Belongs to the G-protein coupled receptor 1 family.</text>
</comment>
<protein>
    <submittedName>
        <fullName evidence="12">G protein-coupled receptor 103, isoform CRA_b</fullName>
    </submittedName>
</protein>